<sequence>MAQQWLVIIACLPSPGLDKSEIYLTATKGTFKSNPELVALFWDQGTVTCIRAAGSLFLDMLPVAFCAPGSIHTNNVENYLNLSVLSVGTNCFMSAGVILEFLARFKITGRSFEVTLSVKLEGYRSGHLQNYQSSDCDFQKAEAKAGDVCILCIKWNKHTVWKQLIPSPSHNMPSIRSSLEKLDFDLKVIINKKRGFWKNDFVRNTRNDLYTAASWNELLIGLKRREGFLLWFARKEVVPKSMRELEPAWNVSKSVIELAWYLSLRCH</sequence>
<reference evidence="1 2" key="1">
    <citation type="submission" date="2024-01" db="EMBL/GenBank/DDBJ databases">
        <title>The genomes of 5 underutilized Papilionoideae crops provide insights into root nodulation and disease resistanc.</title>
        <authorList>
            <person name="Jiang F."/>
        </authorList>
    </citation>
    <scope>NUCLEOTIDE SEQUENCE [LARGE SCALE GENOMIC DNA]</scope>
    <source>
        <strain evidence="1">LVBAO_FW01</strain>
        <tissue evidence="1">Leaves</tissue>
    </source>
</reference>
<accession>A0AAN9MBG0</accession>
<dbReference type="EMBL" id="JAYMYQ010000002">
    <property type="protein sequence ID" value="KAK7351434.1"/>
    <property type="molecule type" value="Genomic_DNA"/>
</dbReference>
<organism evidence="1 2">
    <name type="scientific">Canavalia gladiata</name>
    <name type="common">Sword bean</name>
    <name type="synonym">Dolichos gladiatus</name>
    <dbReference type="NCBI Taxonomy" id="3824"/>
    <lineage>
        <taxon>Eukaryota</taxon>
        <taxon>Viridiplantae</taxon>
        <taxon>Streptophyta</taxon>
        <taxon>Embryophyta</taxon>
        <taxon>Tracheophyta</taxon>
        <taxon>Spermatophyta</taxon>
        <taxon>Magnoliopsida</taxon>
        <taxon>eudicotyledons</taxon>
        <taxon>Gunneridae</taxon>
        <taxon>Pentapetalae</taxon>
        <taxon>rosids</taxon>
        <taxon>fabids</taxon>
        <taxon>Fabales</taxon>
        <taxon>Fabaceae</taxon>
        <taxon>Papilionoideae</taxon>
        <taxon>50 kb inversion clade</taxon>
        <taxon>NPAAA clade</taxon>
        <taxon>indigoferoid/millettioid clade</taxon>
        <taxon>Phaseoleae</taxon>
        <taxon>Canavalia</taxon>
    </lineage>
</organism>
<keyword evidence="2" id="KW-1185">Reference proteome</keyword>
<evidence type="ECO:0000313" key="2">
    <source>
        <dbReference type="Proteomes" id="UP001367508"/>
    </source>
</evidence>
<comment type="caution">
    <text evidence="1">The sequence shown here is derived from an EMBL/GenBank/DDBJ whole genome shotgun (WGS) entry which is preliminary data.</text>
</comment>
<dbReference type="Proteomes" id="UP001367508">
    <property type="component" value="Unassembled WGS sequence"/>
</dbReference>
<protein>
    <submittedName>
        <fullName evidence="1">Uncharacterized protein</fullName>
    </submittedName>
</protein>
<evidence type="ECO:0000313" key="1">
    <source>
        <dbReference type="EMBL" id="KAK7351434.1"/>
    </source>
</evidence>
<dbReference type="AlphaFoldDB" id="A0AAN9MBG0"/>
<gene>
    <name evidence="1" type="ORF">VNO77_10902</name>
</gene>
<proteinExistence type="predicted"/>
<name>A0AAN9MBG0_CANGL</name>